<evidence type="ECO:0000313" key="2">
    <source>
        <dbReference type="Proteomes" id="UP000249547"/>
    </source>
</evidence>
<dbReference type="EMBL" id="QLLL01000010">
    <property type="protein sequence ID" value="RAI99479.1"/>
    <property type="molecule type" value="Genomic_DNA"/>
</dbReference>
<dbReference type="OrthoDB" id="678785at2"/>
<protein>
    <submittedName>
        <fullName evidence="1">Uncharacterized protein</fullName>
    </submittedName>
</protein>
<dbReference type="RefSeq" id="WP_111599997.1">
    <property type="nucleotide sequence ID" value="NZ_QLLL01000010.1"/>
</dbReference>
<accession>A0A327Q4X5</accession>
<organism evidence="1 2">
    <name type="scientific">Chitinophaga skermanii</name>
    <dbReference type="NCBI Taxonomy" id="331697"/>
    <lineage>
        <taxon>Bacteria</taxon>
        <taxon>Pseudomonadati</taxon>
        <taxon>Bacteroidota</taxon>
        <taxon>Chitinophagia</taxon>
        <taxon>Chitinophagales</taxon>
        <taxon>Chitinophagaceae</taxon>
        <taxon>Chitinophaga</taxon>
    </lineage>
</organism>
<keyword evidence="2" id="KW-1185">Reference proteome</keyword>
<dbReference type="AlphaFoldDB" id="A0A327Q4X5"/>
<reference evidence="1 2" key="1">
    <citation type="submission" date="2018-06" db="EMBL/GenBank/DDBJ databases">
        <title>Genomic Encyclopedia of Archaeal and Bacterial Type Strains, Phase II (KMG-II): from individual species to whole genera.</title>
        <authorList>
            <person name="Goeker M."/>
        </authorList>
    </citation>
    <scope>NUCLEOTIDE SEQUENCE [LARGE SCALE GENOMIC DNA]</scope>
    <source>
        <strain evidence="1 2">DSM 23857</strain>
    </source>
</reference>
<sequence length="197" mass="22900">MIQIDTKNSLKNWADTLEIAGHNMDIVFIAESVDNYIWFMTNYFQFLVRAGGNEVIHIPGDLIKNAADFVSVINYTIPIGYEFIVDYHAIQDCLFGFETEPMSRYFFWSNSYRMLEENAEEFASLFEILVTTAYCNRNGLSTVKEDGHLYSVNQKNLFFFLNKNMNDLKSLVDKEFLIPSINGQQCKKLDFLFVELI</sequence>
<name>A0A327Q4X5_9BACT</name>
<evidence type="ECO:0000313" key="1">
    <source>
        <dbReference type="EMBL" id="RAI99479.1"/>
    </source>
</evidence>
<gene>
    <name evidence="1" type="ORF">LX64_04615</name>
</gene>
<dbReference type="Proteomes" id="UP000249547">
    <property type="component" value="Unassembled WGS sequence"/>
</dbReference>
<proteinExistence type="predicted"/>
<comment type="caution">
    <text evidence="1">The sequence shown here is derived from an EMBL/GenBank/DDBJ whole genome shotgun (WGS) entry which is preliminary data.</text>
</comment>